<dbReference type="AlphaFoldDB" id="A0AAD8PXJ3"/>
<dbReference type="InterPro" id="IPR000172">
    <property type="entry name" value="GMC_OxRdtase_N"/>
</dbReference>
<dbReference type="PANTHER" id="PTHR11552">
    <property type="entry name" value="GLUCOSE-METHANOL-CHOLINE GMC OXIDOREDUCTASE"/>
    <property type="match status" value="1"/>
</dbReference>
<name>A0AAD8PXJ3_9PEZI</name>
<comment type="similarity">
    <text evidence="1 4">Belongs to the GMC oxidoreductase family.</text>
</comment>
<evidence type="ECO:0000256" key="4">
    <source>
        <dbReference type="RuleBase" id="RU003968"/>
    </source>
</evidence>
<dbReference type="SUPFAM" id="SSF51905">
    <property type="entry name" value="FAD/NAD(P)-binding domain"/>
    <property type="match status" value="1"/>
</dbReference>
<dbReference type="EMBL" id="JAHLJV010000035">
    <property type="protein sequence ID" value="KAK1589934.1"/>
    <property type="molecule type" value="Genomic_DNA"/>
</dbReference>
<evidence type="ECO:0000256" key="2">
    <source>
        <dbReference type="PIRSR" id="PIRSR000137-1"/>
    </source>
</evidence>
<dbReference type="GO" id="GO:0016614">
    <property type="term" value="F:oxidoreductase activity, acting on CH-OH group of donors"/>
    <property type="evidence" value="ECO:0007669"/>
    <property type="project" value="InterPro"/>
</dbReference>
<evidence type="ECO:0000259" key="6">
    <source>
        <dbReference type="PROSITE" id="PS00623"/>
    </source>
</evidence>
<reference evidence="8" key="1">
    <citation type="submission" date="2021-06" db="EMBL/GenBank/DDBJ databases">
        <title>Comparative genomics, transcriptomics and evolutionary studies reveal genomic signatures of adaptation to plant cell wall in hemibiotrophic fungi.</title>
        <authorList>
            <consortium name="DOE Joint Genome Institute"/>
            <person name="Baroncelli R."/>
            <person name="Diaz J.F."/>
            <person name="Benocci T."/>
            <person name="Peng M."/>
            <person name="Battaglia E."/>
            <person name="Haridas S."/>
            <person name="Andreopoulos W."/>
            <person name="Labutti K."/>
            <person name="Pangilinan J."/>
            <person name="Floch G.L."/>
            <person name="Makela M.R."/>
            <person name="Henrissat B."/>
            <person name="Grigoriev I.V."/>
            <person name="Crouch J.A."/>
            <person name="De Vries R.P."/>
            <person name="Sukno S.A."/>
            <person name="Thon M.R."/>
        </authorList>
    </citation>
    <scope>NUCLEOTIDE SEQUENCE</scope>
    <source>
        <strain evidence="8">CBS 125086</strain>
    </source>
</reference>
<comment type="caution">
    <text evidence="8">The sequence shown here is derived from an EMBL/GenBank/DDBJ whole genome shotgun (WGS) entry which is preliminary data.</text>
</comment>
<accession>A0AAD8PXJ3</accession>
<evidence type="ECO:0000256" key="3">
    <source>
        <dbReference type="PIRSR" id="PIRSR000137-2"/>
    </source>
</evidence>
<keyword evidence="5" id="KW-0732">Signal</keyword>
<dbReference type="GO" id="GO:0044550">
    <property type="term" value="P:secondary metabolite biosynthetic process"/>
    <property type="evidence" value="ECO:0007669"/>
    <property type="project" value="TreeGrafter"/>
</dbReference>
<dbReference type="Gene3D" id="3.50.50.60">
    <property type="entry name" value="FAD/NAD(P)-binding domain"/>
    <property type="match status" value="1"/>
</dbReference>
<dbReference type="SUPFAM" id="SSF54373">
    <property type="entry name" value="FAD-linked reductases, C-terminal domain"/>
    <property type="match status" value="1"/>
</dbReference>
<dbReference type="PROSITE" id="PS00624">
    <property type="entry name" value="GMC_OXRED_2"/>
    <property type="match status" value="1"/>
</dbReference>
<proteinExistence type="inferred from homology"/>
<dbReference type="Pfam" id="PF05199">
    <property type="entry name" value="GMC_oxred_C"/>
    <property type="match status" value="1"/>
</dbReference>
<dbReference type="PANTHER" id="PTHR11552:SF115">
    <property type="entry name" value="DEHYDROGENASE XPTC-RELATED"/>
    <property type="match status" value="1"/>
</dbReference>
<feature type="domain" description="Glucose-methanol-choline oxidoreductase N-terminal" evidence="6">
    <location>
        <begin position="102"/>
        <end position="125"/>
    </location>
</feature>
<dbReference type="Pfam" id="PF00732">
    <property type="entry name" value="GMC_oxred_N"/>
    <property type="match status" value="1"/>
</dbReference>
<dbReference type="PROSITE" id="PS00623">
    <property type="entry name" value="GMC_OXRED_1"/>
    <property type="match status" value="1"/>
</dbReference>
<evidence type="ECO:0000256" key="1">
    <source>
        <dbReference type="ARBA" id="ARBA00010790"/>
    </source>
</evidence>
<keyword evidence="9" id="KW-1185">Reference proteome</keyword>
<keyword evidence="4" id="KW-0285">Flavoprotein</keyword>
<evidence type="ECO:0000313" key="9">
    <source>
        <dbReference type="Proteomes" id="UP001230504"/>
    </source>
</evidence>
<keyword evidence="3 4" id="KW-0274">FAD</keyword>
<dbReference type="GO" id="GO:0050660">
    <property type="term" value="F:flavin adenine dinucleotide binding"/>
    <property type="evidence" value="ECO:0007669"/>
    <property type="project" value="InterPro"/>
</dbReference>
<comment type="cofactor">
    <cofactor evidence="3">
        <name>FAD</name>
        <dbReference type="ChEBI" id="CHEBI:57692"/>
    </cofactor>
</comment>
<feature type="active site" description="Proton donor" evidence="2">
    <location>
        <position position="523"/>
    </location>
</feature>
<dbReference type="InterPro" id="IPR007867">
    <property type="entry name" value="GMC_OxRtase_C"/>
</dbReference>
<dbReference type="InterPro" id="IPR012132">
    <property type="entry name" value="GMC_OxRdtase"/>
</dbReference>
<dbReference type="InterPro" id="IPR036188">
    <property type="entry name" value="FAD/NAD-bd_sf"/>
</dbReference>
<feature type="binding site" evidence="3">
    <location>
        <position position="240"/>
    </location>
    <ligand>
        <name>FAD</name>
        <dbReference type="ChEBI" id="CHEBI:57692"/>
    </ligand>
</feature>
<organism evidence="8 9">
    <name type="scientific">Colletotrichum navitas</name>
    <dbReference type="NCBI Taxonomy" id="681940"/>
    <lineage>
        <taxon>Eukaryota</taxon>
        <taxon>Fungi</taxon>
        <taxon>Dikarya</taxon>
        <taxon>Ascomycota</taxon>
        <taxon>Pezizomycotina</taxon>
        <taxon>Sordariomycetes</taxon>
        <taxon>Hypocreomycetidae</taxon>
        <taxon>Glomerellales</taxon>
        <taxon>Glomerellaceae</taxon>
        <taxon>Colletotrichum</taxon>
        <taxon>Colletotrichum graminicola species complex</taxon>
    </lineage>
</organism>
<evidence type="ECO:0000256" key="5">
    <source>
        <dbReference type="SAM" id="SignalP"/>
    </source>
</evidence>
<evidence type="ECO:0000259" key="7">
    <source>
        <dbReference type="PROSITE" id="PS00624"/>
    </source>
</evidence>
<dbReference type="RefSeq" id="XP_060413467.1">
    <property type="nucleotide sequence ID" value="XM_060561201.1"/>
</dbReference>
<feature type="binding site" evidence="3">
    <location>
        <begin position="33"/>
        <end position="34"/>
    </location>
    <ligand>
        <name>FAD</name>
        <dbReference type="ChEBI" id="CHEBI:57692"/>
    </ligand>
</feature>
<evidence type="ECO:0000313" key="8">
    <source>
        <dbReference type="EMBL" id="KAK1589934.1"/>
    </source>
</evidence>
<dbReference type="Gene3D" id="3.30.560.10">
    <property type="entry name" value="Glucose Oxidase, domain 3"/>
    <property type="match status" value="1"/>
</dbReference>
<feature type="signal peptide" evidence="5">
    <location>
        <begin position="1"/>
        <end position="21"/>
    </location>
</feature>
<feature type="binding site" evidence="3">
    <location>
        <position position="104"/>
    </location>
    <ligand>
        <name>FAD</name>
        <dbReference type="ChEBI" id="CHEBI:57692"/>
    </ligand>
</feature>
<dbReference type="GeneID" id="85445441"/>
<dbReference type="Proteomes" id="UP001230504">
    <property type="component" value="Unassembled WGS sequence"/>
</dbReference>
<feature type="chain" id="PRO_5042223815" evidence="5">
    <location>
        <begin position="22"/>
        <end position="588"/>
    </location>
</feature>
<dbReference type="PROSITE" id="PS51257">
    <property type="entry name" value="PROKAR_LIPOPROTEIN"/>
    <property type="match status" value="1"/>
</dbReference>
<dbReference type="PIRSF" id="PIRSF000137">
    <property type="entry name" value="Alcohol_oxidase"/>
    <property type="match status" value="1"/>
</dbReference>
<feature type="domain" description="Glucose-methanol-choline oxidoreductase N-terminal" evidence="7">
    <location>
        <begin position="277"/>
        <end position="291"/>
    </location>
</feature>
<gene>
    <name evidence="8" type="ORF">LY79DRAFT_590802</name>
</gene>
<sequence>MASLKHWLALLLVGTACDVSAKSYDYVIVGGGTSGSALAARLSLGLPDAQILLLEAGPAAPDELRINVPGLRGSLLGTGYDWNFTTVRQGGLGGRRIDVNRGKVLGGSSAINYLCYDRAAAVEYDAWADLGSEGWTWAAMIDAMTRSENFTGTDRDPRGRAGPIRNTYNRVVYDVVRRWLPAAQELGLPVNEQGYMHGSPIGLMFQGTNVDDRNYRRSYSANSYLPLAGRNLEVRTGTRVAKINLESHCGQRHKATGVTLDDGTVIGAAAEVILSAGSVQSPGLLELSGIGQPGVIKAAGVAPVVIDLPGVGENYQDHVRTSNIYRLKDGVDSFDAFIYDGAGANATGELKRWADGAPSLYEYTTVAYGFLDWGQAGGATRDVMAALARAEFGNSTHPVDRKKLAFLADPSVPDYELLVEANWVGAAGYPGSGKYLTVIAAVMHPFARGSVHVDPADPTGAPVIDPGYLASEHDVRALAEAARMAGTGAMRDAWDVEVAPGPGVQTVDEFRKFAADNALSFYHPVGTCALLPRADGGVVDADLRVYGTANLRVVDMSVVPIIPSGHIQTAAYGIAEVAADKIIEDAAY</sequence>
<protein>
    <submittedName>
        <fullName evidence="8">GMC oxidoreductase</fullName>
    </submittedName>
</protein>
<feature type="active site" description="Proton acceptor" evidence="2">
    <location>
        <position position="566"/>
    </location>
</feature>